<gene>
    <name evidence="1" type="ORF">DAI18_18290</name>
</gene>
<dbReference type="OrthoDB" id="7376483at2"/>
<protein>
    <submittedName>
        <fullName evidence="1">Uncharacterized protein</fullName>
    </submittedName>
</protein>
<dbReference type="EMBL" id="CP028519">
    <property type="protein sequence ID" value="AVY95776.1"/>
    <property type="molecule type" value="Genomic_DNA"/>
</dbReference>
<reference evidence="1 2" key="1">
    <citation type="submission" date="2018-04" db="EMBL/GenBank/DDBJ databases">
        <title>Denitrifier Microvirgula.</title>
        <authorList>
            <person name="Anderson E."/>
            <person name="Jang J."/>
            <person name="Ishii S."/>
        </authorList>
    </citation>
    <scope>NUCLEOTIDE SEQUENCE [LARGE SCALE GENOMIC DNA]</scope>
    <source>
        <strain evidence="1 2">BE2.4</strain>
    </source>
</reference>
<accession>A0A2S0PEH6</accession>
<evidence type="ECO:0000313" key="2">
    <source>
        <dbReference type="Proteomes" id="UP000244173"/>
    </source>
</evidence>
<dbReference type="Proteomes" id="UP000244173">
    <property type="component" value="Chromosome"/>
</dbReference>
<name>A0A2S0PEH6_9NEIS</name>
<sequence length="98" mass="10643">MKTYKRGRTSSEFIAAAQAAGMEIETTNYNLGGDWITAHGTLESVKIRMLFNVCTAAVIGNYGGDGRPFATEDGSHDGEPWFDAVLDLAMTNEPPQRT</sequence>
<proteinExistence type="predicted"/>
<organism evidence="1 2">
    <name type="scientific">Microvirgula aerodenitrificans</name>
    <dbReference type="NCBI Taxonomy" id="57480"/>
    <lineage>
        <taxon>Bacteria</taxon>
        <taxon>Pseudomonadati</taxon>
        <taxon>Pseudomonadota</taxon>
        <taxon>Betaproteobacteria</taxon>
        <taxon>Neisseriales</taxon>
        <taxon>Aquaspirillaceae</taxon>
        <taxon>Microvirgula</taxon>
    </lineage>
</organism>
<dbReference type="RefSeq" id="WP_107890167.1">
    <property type="nucleotide sequence ID" value="NZ_CP028519.1"/>
</dbReference>
<dbReference type="AlphaFoldDB" id="A0A2S0PEH6"/>
<evidence type="ECO:0000313" key="1">
    <source>
        <dbReference type="EMBL" id="AVY95776.1"/>
    </source>
</evidence>
<dbReference type="KEGG" id="maer:DAI18_18290"/>
<keyword evidence="2" id="KW-1185">Reference proteome</keyword>